<dbReference type="GO" id="GO:0005794">
    <property type="term" value="C:Golgi apparatus"/>
    <property type="evidence" value="ECO:0007669"/>
    <property type="project" value="UniProtKB-SubCell"/>
</dbReference>
<dbReference type="Gene3D" id="1.25.10.10">
    <property type="entry name" value="Leucine-rich Repeat Variant"/>
    <property type="match status" value="1"/>
</dbReference>
<feature type="compositionally biased region" description="Low complexity" evidence="8">
    <location>
        <begin position="760"/>
        <end position="770"/>
    </location>
</feature>
<evidence type="ECO:0000256" key="5">
    <source>
        <dbReference type="ARBA" id="ARBA00022927"/>
    </source>
</evidence>
<reference evidence="10 11" key="1">
    <citation type="journal article" date="2018" name="Nat. Ecol. Evol.">
        <title>Pezizomycetes genomes reveal the molecular basis of ectomycorrhizal truffle lifestyle.</title>
        <authorList>
            <person name="Murat C."/>
            <person name="Payen T."/>
            <person name="Noel B."/>
            <person name="Kuo A."/>
            <person name="Morin E."/>
            <person name="Chen J."/>
            <person name="Kohler A."/>
            <person name="Krizsan K."/>
            <person name="Balestrini R."/>
            <person name="Da Silva C."/>
            <person name="Montanini B."/>
            <person name="Hainaut M."/>
            <person name="Levati E."/>
            <person name="Barry K.W."/>
            <person name="Belfiori B."/>
            <person name="Cichocki N."/>
            <person name="Clum A."/>
            <person name="Dockter R.B."/>
            <person name="Fauchery L."/>
            <person name="Guy J."/>
            <person name="Iotti M."/>
            <person name="Le Tacon F."/>
            <person name="Lindquist E.A."/>
            <person name="Lipzen A."/>
            <person name="Malagnac F."/>
            <person name="Mello A."/>
            <person name="Molinier V."/>
            <person name="Miyauchi S."/>
            <person name="Poulain J."/>
            <person name="Riccioni C."/>
            <person name="Rubini A."/>
            <person name="Sitrit Y."/>
            <person name="Splivallo R."/>
            <person name="Traeger S."/>
            <person name="Wang M."/>
            <person name="Zifcakova L."/>
            <person name="Wipf D."/>
            <person name="Zambonelli A."/>
            <person name="Paolocci F."/>
            <person name="Nowrousian M."/>
            <person name="Ottonello S."/>
            <person name="Baldrian P."/>
            <person name="Spatafora J.W."/>
            <person name="Henrissat B."/>
            <person name="Nagy L.G."/>
            <person name="Aury J.M."/>
            <person name="Wincker P."/>
            <person name="Grigoriev I.V."/>
            <person name="Bonfante P."/>
            <person name="Martin F.M."/>
        </authorList>
    </citation>
    <scope>NUCLEOTIDE SEQUENCE [LARGE SCALE GENOMIC DNA]</scope>
    <source>
        <strain evidence="10 11">RN42</strain>
    </source>
</reference>
<evidence type="ECO:0000313" key="10">
    <source>
        <dbReference type="EMBL" id="RPA77242.1"/>
    </source>
</evidence>
<dbReference type="InterPro" id="IPR016024">
    <property type="entry name" value="ARM-type_fold"/>
</dbReference>
<dbReference type="InterPro" id="IPR011989">
    <property type="entry name" value="ARM-like"/>
</dbReference>
<evidence type="ECO:0000313" key="11">
    <source>
        <dbReference type="Proteomes" id="UP000275078"/>
    </source>
</evidence>
<keyword evidence="4" id="KW-0677">Repeat</keyword>
<comment type="subcellular location">
    <subcellularLocation>
        <location evidence="1">Endomembrane system</location>
    </subcellularLocation>
    <subcellularLocation>
        <location evidence="7">Golgi apparatus</location>
    </subcellularLocation>
</comment>
<dbReference type="STRING" id="1160509.A0A3N4HTT4"/>
<dbReference type="GO" id="GO:0006623">
    <property type="term" value="P:protein targeting to vacuole"/>
    <property type="evidence" value="ECO:0007669"/>
    <property type="project" value="TreeGrafter"/>
</dbReference>
<evidence type="ECO:0000256" key="3">
    <source>
        <dbReference type="ARBA" id="ARBA00022448"/>
    </source>
</evidence>
<gene>
    <name evidence="10" type="ORF">BJ508DRAFT_212970</name>
</gene>
<accession>A0A3N4HTT4</accession>
<feature type="compositionally biased region" description="Acidic residues" evidence="8">
    <location>
        <begin position="852"/>
        <end position="861"/>
    </location>
</feature>
<evidence type="ECO:0000256" key="6">
    <source>
        <dbReference type="ARBA" id="ARBA00023136"/>
    </source>
</evidence>
<evidence type="ECO:0000259" key="9">
    <source>
        <dbReference type="Pfam" id="PF01602"/>
    </source>
</evidence>
<feature type="region of interest" description="Disordered" evidence="8">
    <location>
        <begin position="760"/>
        <end position="781"/>
    </location>
</feature>
<dbReference type="InterPro" id="IPR002553">
    <property type="entry name" value="Clathrin/coatomer_adapt-like_N"/>
</dbReference>
<feature type="compositionally biased region" description="Basic and acidic residues" evidence="8">
    <location>
        <begin position="898"/>
        <end position="916"/>
    </location>
</feature>
<dbReference type="OrthoDB" id="10264595at2759"/>
<dbReference type="Pfam" id="PF01602">
    <property type="entry name" value="Adaptin_N"/>
    <property type="match status" value="1"/>
</dbReference>
<evidence type="ECO:0000256" key="8">
    <source>
        <dbReference type="SAM" id="MobiDB-lite"/>
    </source>
</evidence>
<feature type="compositionally biased region" description="Basic and acidic residues" evidence="8">
    <location>
        <begin position="956"/>
        <end position="965"/>
    </location>
</feature>
<dbReference type="GO" id="GO:0006896">
    <property type="term" value="P:Golgi to vacuole transport"/>
    <property type="evidence" value="ECO:0007669"/>
    <property type="project" value="TreeGrafter"/>
</dbReference>
<keyword evidence="6" id="KW-0472">Membrane</keyword>
<feature type="region of interest" description="Disordered" evidence="8">
    <location>
        <begin position="823"/>
        <end position="987"/>
    </location>
</feature>
<dbReference type="GO" id="GO:0010008">
    <property type="term" value="C:endosome membrane"/>
    <property type="evidence" value="ECO:0007669"/>
    <property type="project" value="TreeGrafter"/>
</dbReference>
<dbReference type="PANTHER" id="PTHR22781:SF12">
    <property type="entry name" value="AP-3 COMPLEX SUBUNIT DELTA-1"/>
    <property type="match status" value="1"/>
</dbReference>
<feature type="domain" description="Clathrin/coatomer adaptor adaptin-like N-terminal" evidence="9">
    <location>
        <begin position="42"/>
        <end position="655"/>
    </location>
</feature>
<dbReference type="AlphaFoldDB" id="A0A3N4HTT4"/>
<evidence type="ECO:0000256" key="2">
    <source>
        <dbReference type="ARBA" id="ARBA00006613"/>
    </source>
</evidence>
<feature type="region of interest" description="Disordered" evidence="8">
    <location>
        <begin position="485"/>
        <end position="507"/>
    </location>
</feature>
<keyword evidence="3 7" id="KW-0813">Transport</keyword>
<feature type="compositionally biased region" description="Basic and acidic residues" evidence="8">
    <location>
        <begin position="974"/>
        <end position="987"/>
    </location>
</feature>
<feature type="compositionally biased region" description="Basic and acidic residues" evidence="8">
    <location>
        <begin position="939"/>
        <end position="948"/>
    </location>
</feature>
<comment type="function">
    <text evidence="7">Part of the AP-3 complex, an adaptor-related complex which is not clathrin-associated. The complex is associated with the Golgi region as well as more peripheral structures. It facilitates the budding of vesicles from the Golgi membrane.</text>
</comment>
<keyword evidence="7" id="KW-0333">Golgi apparatus</keyword>
<protein>
    <recommendedName>
        <fullName evidence="7">AP-3 complex subunit delta</fullName>
    </recommendedName>
</protein>
<dbReference type="SUPFAM" id="SSF48371">
    <property type="entry name" value="ARM repeat"/>
    <property type="match status" value="1"/>
</dbReference>
<keyword evidence="5 7" id="KW-0653">Protein transport</keyword>
<comment type="similarity">
    <text evidence="2 7">Belongs to the adaptor complexes large subunit family.</text>
</comment>
<dbReference type="Proteomes" id="UP000275078">
    <property type="component" value="Unassembled WGS sequence"/>
</dbReference>
<proteinExistence type="inferred from homology"/>
<feature type="compositionally biased region" description="Acidic residues" evidence="8">
    <location>
        <begin position="489"/>
        <end position="507"/>
    </location>
</feature>
<dbReference type="PIRSF" id="PIRSF037092">
    <property type="entry name" value="AP3_complex_delta"/>
    <property type="match status" value="1"/>
</dbReference>
<dbReference type="InterPro" id="IPR017105">
    <property type="entry name" value="AP3_complex_dsu"/>
</dbReference>
<keyword evidence="11" id="KW-1185">Reference proteome</keyword>
<feature type="compositionally biased region" description="Low complexity" evidence="8">
    <location>
        <begin position="917"/>
        <end position="927"/>
    </location>
</feature>
<dbReference type="GO" id="GO:0030123">
    <property type="term" value="C:AP-3 adaptor complex"/>
    <property type="evidence" value="ECO:0007669"/>
    <property type="project" value="InterPro"/>
</dbReference>
<comment type="subunit">
    <text evidence="7">Adaptor protein complex 3 (AP-3) is a heterotetramer.</text>
</comment>
<dbReference type="PANTHER" id="PTHR22781">
    <property type="entry name" value="DELTA ADAPTIN-RELATED"/>
    <property type="match status" value="1"/>
</dbReference>
<name>A0A3N4HTT4_ASCIM</name>
<organism evidence="10 11">
    <name type="scientific">Ascobolus immersus RN42</name>
    <dbReference type="NCBI Taxonomy" id="1160509"/>
    <lineage>
        <taxon>Eukaryota</taxon>
        <taxon>Fungi</taxon>
        <taxon>Dikarya</taxon>
        <taxon>Ascomycota</taxon>
        <taxon>Pezizomycotina</taxon>
        <taxon>Pezizomycetes</taxon>
        <taxon>Pezizales</taxon>
        <taxon>Ascobolaceae</taxon>
        <taxon>Ascobolus</taxon>
    </lineage>
</organism>
<sequence length="987" mass="109652">MLNGGGNHDSVTKQGSDWTDLFRFEKSLYDLIRGLRQHKGNEKAYINQSLKECRQEVRNVDGDVKATAILKLIYLDMFGYDMSWASFNVLEVMSSPKFVHKRIGYLAAVQSFRLETEVLMLTTNQIKKDLSSSSIYDVSTAINGLSHIVSPSLARDLSTDLISKMNHSNPYIRKKAILVMYKCFLQCPELLRTSWQKLKEGLNDEDGSVVSATVNVICELARKNPRNYLPLAPTLFQLLTTSTNNWMTIKIIKLFATLTPLEPRLIRKLIPPITNLIRTTPAMSLLYECINGLVSGGLLAGIADTQEGEELAKMCVEKLRAFLEEGDANLKYVGLLAFTKIVESHAHLVAEHQDVIMECIDDPDISIRLRALELSVGMVNSDNLQQVVGKLIRQLKPINEALDPLSVEPYAPVDEEDMEEGLHPRSQPSRPQVEQIVLPESYKVGVIRKILEMCSREMYANISDFEWYLDVLVQLVRYCPPVGMREGNPDDYDEEEDDEEPKNTDVGEDIGYELKNVAVRVKDLREEAVRAAALLVERRDGMFPSAGGGGRRVLGAAGWIVGEYASLLESPYETITALLNVSSQTLPPDILAIYIQAIPKVYAALAGIQYAAWTPERRTTIALLTDRIIKFLEIPATSPNLEVQERSVEFLELFKLLAQAINAHAADSVYGPPLLTEALPALFTGQDLNPVSAKAQRKVPLPPNLNLDTPINPNLHLLLSASELDISLTPDEQADYNSYYTRPKPVPLKALSAASHLDSVLSSSAPTPSSGGYQSDDSYLDPDILARRRAERRRVNLDDPFYIGTPPTTSQTDHDIDNIPTIKLDLGPTPDSAKETKKPKKKVKKANIVMDENLDGDEPEDAISPGGVAGKKKKKGLLVRDDPLKGFSIVPTKEEEEERKAIQRRMEEEAAERERALAAQQAAAQPVEVEKKKKKKKVKAEGGDDGEKKKKKKGKKAEGVEGEGGKKKKKKSKAKDEGVVEEKESLI</sequence>
<evidence type="ECO:0000256" key="4">
    <source>
        <dbReference type="ARBA" id="ARBA00022737"/>
    </source>
</evidence>
<dbReference type="EMBL" id="ML119729">
    <property type="protein sequence ID" value="RPA77242.1"/>
    <property type="molecule type" value="Genomic_DNA"/>
</dbReference>
<evidence type="ECO:0000256" key="7">
    <source>
        <dbReference type="PIRNR" id="PIRNR037092"/>
    </source>
</evidence>
<evidence type="ECO:0000256" key="1">
    <source>
        <dbReference type="ARBA" id="ARBA00004308"/>
    </source>
</evidence>